<feature type="region of interest" description="Disordered" evidence="1">
    <location>
        <begin position="256"/>
        <end position="316"/>
    </location>
</feature>
<dbReference type="InterPro" id="IPR036378">
    <property type="entry name" value="FAS1_dom_sf"/>
</dbReference>
<dbReference type="Pfam" id="PF02469">
    <property type="entry name" value="Fasciclin"/>
    <property type="match status" value="2"/>
</dbReference>
<gene>
    <name evidence="4" type="ORF">FRACYDRAFT_238542</name>
</gene>
<dbReference type="Proteomes" id="UP000095751">
    <property type="component" value="Unassembled WGS sequence"/>
</dbReference>
<dbReference type="SMART" id="SM00554">
    <property type="entry name" value="FAS1"/>
    <property type="match status" value="2"/>
</dbReference>
<keyword evidence="5" id="KW-1185">Reference proteome</keyword>
<feature type="compositionally biased region" description="Low complexity" evidence="1">
    <location>
        <begin position="274"/>
        <end position="286"/>
    </location>
</feature>
<evidence type="ECO:0000256" key="2">
    <source>
        <dbReference type="SAM" id="SignalP"/>
    </source>
</evidence>
<evidence type="ECO:0000313" key="5">
    <source>
        <dbReference type="Proteomes" id="UP000095751"/>
    </source>
</evidence>
<protein>
    <submittedName>
        <fullName evidence="4">FAS1 domain-containing protein</fullName>
    </submittedName>
</protein>
<dbReference type="AlphaFoldDB" id="A0A1E7FIY7"/>
<evidence type="ECO:0000256" key="1">
    <source>
        <dbReference type="SAM" id="MobiDB-lite"/>
    </source>
</evidence>
<dbReference type="InterPro" id="IPR050904">
    <property type="entry name" value="Adhesion/Biosynth-related"/>
</dbReference>
<dbReference type="PANTHER" id="PTHR10900">
    <property type="entry name" value="PERIOSTIN-RELATED"/>
    <property type="match status" value="1"/>
</dbReference>
<organism evidence="4 5">
    <name type="scientific">Fragilariopsis cylindrus CCMP1102</name>
    <dbReference type="NCBI Taxonomy" id="635003"/>
    <lineage>
        <taxon>Eukaryota</taxon>
        <taxon>Sar</taxon>
        <taxon>Stramenopiles</taxon>
        <taxon>Ochrophyta</taxon>
        <taxon>Bacillariophyta</taxon>
        <taxon>Bacillariophyceae</taxon>
        <taxon>Bacillariophycidae</taxon>
        <taxon>Bacillariales</taxon>
        <taxon>Bacillariaceae</taxon>
        <taxon>Fragilariopsis</taxon>
    </lineage>
</organism>
<keyword evidence="2" id="KW-0732">Signal</keyword>
<feature type="signal peptide" evidence="2">
    <location>
        <begin position="1"/>
        <end position="22"/>
    </location>
</feature>
<dbReference type="SUPFAM" id="SSF82153">
    <property type="entry name" value="FAS1 domain"/>
    <property type="match status" value="2"/>
</dbReference>
<name>A0A1E7FIY7_9STRA</name>
<feature type="compositionally biased region" description="Basic and acidic residues" evidence="1">
    <location>
        <begin position="256"/>
        <end position="265"/>
    </location>
</feature>
<dbReference type="InParanoid" id="A0A1E7FIY7"/>
<feature type="domain" description="FAS1" evidence="3">
    <location>
        <begin position="350"/>
        <end position="499"/>
    </location>
</feature>
<sequence length="504" mass="57322">MIYYRRHVVVMMMSMMIASLFQHHISYIQPVSSLVFEFTGDEKEMGFSLEDWEIHEFGDHSEDDGDGHGDDDDEEVWNDDREVLDDDEEVWNDDDVEVWNDDDDEVWNDDETHNNEKCRSILMKQIGYDSIFDDDSSLWTLFAPTNEAFSNLSMNMTNDILSSNENTEYVLLYHTVDDIELSSEDLECTELVPMANGKDTRTACLNGDKVYQKGSGNNDDDALPEIVEVDILACNGIIHVINQVILPKKLPDNTPDHDYYPDNKSLHPTRKPTNKPTKPPIATLYPTPYPTPYPTTSKPTNKPTKKPPTAKPTFAYPEEDPNYVEDDQPNTVVVDFVDGRQQPPPPQQQCASIATIICNTDGFKLLCEAIKMVGLIDFLELSSWTLFAPTDEAFEKLVLSTQQGDNPNKLNPNNMSNLLFFHLVENSVLEFNDLICNKWLKMSNEGFTFTHCRGLDKYQVGRGNGLKTESIISLKDSPIILKENIIACNGIIHSIDTVMLPIWW</sequence>
<feature type="chain" id="PRO_5009193180" evidence="2">
    <location>
        <begin position="23"/>
        <end position="504"/>
    </location>
</feature>
<dbReference type="Gene3D" id="2.30.180.10">
    <property type="entry name" value="FAS1 domain"/>
    <property type="match status" value="2"/>
</dbReference>
<reference evidence="4 5" key="1">
    <citation type="submission" date="2016-09" db="EMBL/GenBank/DDBJ databases">
        <title>Extensive genetic diversity and differential bi-allelic expression allows diatom success in the polar Southern Ocean.</title>
        <authorList>
            <consortium name="DOE Joint Genome Institute"/>
            <person name="Mock T."/>
            <person name="Otillar R.P."/>
            <person name="Strauss J."/>
            <person name="Dupont C."/>
            <person name="Frickenhaus S."/>
            <person name="Maumus F."/>
            <person name="Mcmullan M."/>
            <person name="Sanges R."/>
            <person name="Schmutz J."/>
            <person name="Toseland A."/>
            <person name="Valas R."/>
            <person name="Veluchamy A."/>
            <person name="Ward B.J."/>
            <person name="Allen A."/>
            <person name="Barry K."/>
            <person name="Falciatore A."/>
            <person name="Ferrante M."/>
            <person name="Fortunato A.E."/>
            <person name="Gloeckner G."/>
            <person name="Gruber A."/>
            <person name="Hipkin R."/>
            <person name="Janech M."/>
            <person name="Kroth P."/>
            <person name="Leese F."/>
            <person name="Lindquist E."/>
            <person name="Lyon B.R."/>
            <person name="Martin J."/>
            <person name="Mayer C."/>
            <person name="Parker M."/>
            <person name="Quesneville H."/>
            <person name="Raymond J."/>
            <person name="Uhlig C."/>
            <person name="Valentin K.U."/>
            <person name="Worden A.Z."/>
            <person name="Armbrust E.V."/>
            <person name="Bowler C."/>
            <person name="Green B."/>
            <person name="Moulton V."/>
            <person name="Van Oosterhout C."/>
            <person name="Grigoriev I."/>
        </authorList>
    </citation>
    <scope>NUCLEOTIDE SEQUENCE [LARGE SCALE GENOMIC DNA]</scope>
    <source>
        <strain evidence="4 5">CCMP1102</strain>
    </source>
</reference>
<evidence type="ECO:0000259" key="3">
    <source>
        <dbReference type="PROSITE" id="PS50213"/>
    </source>
</evidence>
<dbReference type="GO" id="GO:0005615">
    <property type="term" value="C:extracellular space"/>
    <property type="evidence" value="ECO:0007669"/>
    <property type="project" value="TreeGrafter"/>
</dbReference>
<accession>A0A1E7FIY7</accession>
<dbReference type="InterPro" id="IPR000782">
    <property type="entry name" value="FAS1_domain"/>
</dbReference>
<feature type="domain" description="FAS1" evidence="3">
    <location>
        <begin position="103"/>
        <end position="245"/>
    </location>
</feature>
<dbReference type="PROSITE" id="PS50213">
    <property type="entry name" value="FAS1"/>
    <property type="match status" value="2"/>
</dbReference>
<dbReference type="EMBL" id="KV784357">
    <property type="protein sequence ID" value="OEU18108.1"/>
    <property type="molecule type" value="Genomic_DNA"/>
</dbReference>
<proteinExistence type="predicted"/>
<dbReference type="PANTHER" id="PTHR10900:SF77">
    <property type="entry name" value="FI19380P1"/>
    <property type="match status" value="1"/>
</dbReference>
<dbReference type="KEGG" id="fcy:FRACYDRAFT_238542"/>
<dbReference type="OrthoDB" id="286301at2759"/>
<evidence type="ECO:0000313" key="4">
    <source>
        <dbReference type="EMBL" id="OEU18108.1"/>
    </source>
</evidence>